<dbReference type="AlphaFoldDB" id="A0A428MUW6"/>
<dbReference type="Proteomes" id="UP000275076">
    <property type="component" value="Unassembled WGS sequence"/>
</dbReference>
<keyword evidence="3" id="KW-1185">Reference proteome</keyword>
<feature type="region of interest" description="Disordered" evidence="1">
    <location>
        <begin position="1"/>
        <end position="33"/>
    </location>
</feature>
<sequence>METKPKGRLPMTGSSKNRNRRGHGKNNWNEKMNGFDWRMTTLKKLQAFQEHPDASLEKHRQHTYQHY</sequence>
<reference evidence="2 3" key="1">
    <citation type="submission" date="2018-10" db="EMBL/GenBank/DDBJ databases">
        <title>Draft genome sequence of Bacillus salarius IM0101, isolated from a hypersaline soil in Inner Mongolia, China.</title>
        <authorList>
            <person name="Yamprayoonswat W."/>
            <person name="Boonvisut S."/>
            <person name="Jumpathong W."/>
            <person name="Sittihan S."/>
            <person name="Ruangsuj P."/>
            <person name="Wanthongcharoen S."/>
            <person name="Thongpramul N."/>
            <person name="Pimmason S."/>
            <person name="Yu B."/>
            <person name="Yasawong M."/>
        </authorList>
    </citation>
    <scope>NUCLEOTIDE SEQUENCE [LARGE SCALE GENOMIC DNA]</scope>
    <source>
        <strain evidence="2 3">IM0101</strain>
    </source>
</reference>
<evidence type="ECO:0000313" key="2">
    <source>
        <dbReference type="EMBL" id="RSL29912.1"/>
    </source>
</evidence>
<protein>
    <submittedName>
        <fullName evidence="2">Uncharacterized protein</fullName>
    </submittedName>
</protein>
<evidence type="ECO:0000313" key="3">
    <source>
        <dbReference type="Proteomes" id="UP000275076"/>
    </source>
</evidence>
<dbReference type="RefSeq" id="WP_125561609.1">
    <property type="nucleotide sequence ID" value="NZ_RBVX01000047.1"/>
</dbReference>
<accession>A0A428MUW6</accession>
<comment type="caution">
    <text evidence="2">The sequence shown here is derived from an EMBL/GenBank/DDBJ whole genome shotgun (WGS) entry which is preliminary data.</text>
</comment>
<organism evidence="2 3">
    <name type="scientific">Salibacterium salarium</name>
    <dbReference type="NCBI Taxonomy" id="284579"/>
    <lineage>
        <taxon>Bacteria</taxon>
        <taxon>Bacillati</taxon>
        <taxon>Bacillota</taxon>
        <taxon>Bacilli</taxon>
        <taxon>Bacillales</taxon>
        <taxon>Bacillaceae</taxon>
    </lineage>
</organism>
<dbReference type="EMBL" id="RBVX01000047">
    <property type="protein sequence ID" value="RSL29912.1"/>
    <property type="molecule type" value="Genomic_DNA"/>
</dbReference>
<name>A0A428MUW6_9BACI</name>
<proteinExistence type="predicted"/>
<evidence type="ECO:0000256" key="1">
    <source>
        <dbReference type="SAM" id="MobiDB-lite"/>
    </source>
</evidence>
<gene>
    <name evidence="2" type="ORF">D7Z54_28660</name>
</gene>